<sequence length="68" mass="7373">MIFVRTGEAEQQVKTTGQNCGKNYRTEPQDGITGTIGKIGTTGQIGTARGSIGLNDKTNYRIDLQKEL</sequence>
<organism evidence="1 2">
    <name type="scientific">Oribacterium sinus</name>
    <dbReference type="NCBI Taxonomy" id="237576"/>
    <lineage>
        <taxon>Bacteria</taxon>
        <taxon>Bacillati</taxon>
        <taxon>Bacillota</taxon>
        <taxon>Clostridia</taxon>
        <taxon>Lachnospirales</taxon>
        <taxon>Lachnospiraceae</taxon>
        <taxon>Oribacterium</taxon>
    </lineage>
</organism>
<dbReference type="AlphaFoldDB" id="A0A930H2J2"/>
<evidence type="ECO:0000313" key="2">
    <source>
        <dbReference type="Proteomes" id="UP000780721"/>
    </source>
</evidence>
<evidence type="ECO:0000313" key="1">
    <source>
        <dbReference type="EMBL" id="MBF1305826.1"/>
    </source>
</evidence>
<accession>A0A930H2J2</accession>
<comment type="caution">
    <text evidence="1">The sequence shown here is derived from an EMBL/GenBank/DDBJ whole genome shotgun (WGS) entry which is preliminary data.</text>
</comment>
<dbReference type="EMBL" id="JABZRB010000281">
    <property type="protein sequence ID" value="MBF1305826.1"/>
    <property type="molecule type" value="Genomic_DNA"/>
</dbReference>
<reference evidence="1" key="1">
    <citation type="submission" date="2020-04" db="EMBL/GenBank/DDBJ databases">
        <title>Deep metagenomics examines the oral microbiome during advanced dental caries in children, revealing novel taxa and co-occurrences with host molecules.</title>
        <authorList>
            <person name="Baker J.L."/>
            <person name="Morton J.T."/>
            <person name="Dinis M."/>
            <person name="Alvarez R."/>
            <person name="Tran N.C."/>
            <person name="Knight R."/>
            <person name="Edlund A."/>
        </authorList>
    </citation>
    <scope>NUCLEOTIDE SEQUENCE</scope>
    <source>
        <strain evidence="1">JCVI_48_bin.5</strain>
    </source>
</reference>
<name>A0A930H2J2_9FIRM</name>
<proteinExistence type="predicted"/>
<gene>
    <name evidence="1" type="ORF">HXM91_08290</name>
</gene>
<dbReference type="Proteomes" id="UP000780721">
    <property type="component" value="Unassembled WGS sequence"/>
</dbReference>
<protein>
    <submittedName>
        <fullName evidence="1">Uncharacterized protein</fullName>
    </submittedName>
</protein>